<dbReference type="GO" id="GO:0005506">
    <property type="term" value="F:iron ion binding"/>
    <property type="evidence" value="ECO:0007669"/>
    <property type="project" value="InterPro"/>
</dbReference>
<keyword evidence="9 12" id="KW-0408">Iron</keyword>
<evidence type="ECO:0000256" key="11">
    <source>
        <dbReference type="ARBA" id="ARBA00023136"/>
    </source>
</evidence>
<dbReference type="PROSITE" id="PS00086">
    <property type="entry name" value="CYTOCHROME_P450"/>
    <property type="match status" value="1"/>
</dbReference>
<reference evidence="15" key="1">
    <citation type="journal article" date="2017" name="Plant J.">
        <title>The pomegranate (Punica granatum L.) genome and the genomics of punicalagin biosynthesis.</title>
        <authorList>
            <person name="Qin G."/>
            <person name="Xu C."/>
            <person name="Ming R."/>
            <person name="Tang H."/>
            <person name="Guyot R."/>
            <person name="Kramer E.M."/>
            <person name="Hu Y."/>
            <person name="Yi X."/>
            <person name="Qi Y."/>
            <person name="Xu X."/>
            <person name="Gao Z."/>
            <person name="Pan H."/>
            <person name="Jian J."/>
            <person name="Tian Y."/>
            <person name="Yue Z."/>
            <person name="Xu Y."/>
        </authorList>
    </citation>
    <scope>NUCLEOTIDE SEQUENCE [LARGE SCALE GENOMIC DNA]</scope>
    <source>
        <strain evidence="15">cv. Dabenzi</strain>
    </source>
</reference>
<dbReference type="GO" id="GO:0016020">
    <property type="term" value="C:membrane"/>
    <property type="evidence" value="ECO:0007669"/>
    <property type="project" value="UniProtKB-SubCell"/>
</dbReference>
<dbReference type="FunFam" id="1.10.630.10:FF:000026">
    <property type="entry name" value="Cytochrome P450 82C4"/>
    <property type="match status" value="1"/>
</dbReference>
<gene>
    <name evidence="14" type="ORF">CDL15_Pgr006805</name>
</gene>
<dbReference type="Gene3D" id="1.10.630.10">
    <property type="entry name" value="Cytochrome P450"/>
    <property type="match status" value="2"/>
</dbReference>
<dbReference type="Pfam" id="PF00067">
    <property type="entry name" value="p450"/>
    <property type="match status" value="2"/>
</dbReference>
<evidence type="ECO:0000256" key="9">
    <source>
        <dbReference type="ARBA" id="ARBA00023004"/>
    </source>
</evidence>
<keyword evidence="8 13" id="KW-0560">Oxidoreductase</keyword>
<dbReference type="InterPro" id="IPR036396">
    <property type="entry name" value="Cyt_P450_sf"/>
</dbReference>
<keyword evidence="5" id="KW-0812">Transmembrane</keyword>
<name>A0A218X6A0_PUNGR</name>
<comment type="caution">
    <text evidence="14">The sequence shown here is derived from an EMBL/GenBank/DDBJ whole genome shotgun (WGS) entry which is preliminary data.</text>
</comment>
<comment type="cofactor">
    <cofactor evidence="1 12">
        <name>heme</name>
        <dbReference type="ChEBI" id="CHEBI:30413"/>
    </cofactor>
</comment>
<dbReference type="Proteomes" id="UP000197138">
    <property type="component" value="Unassembled WGS sequence"/>
</dbReference>
<protein>
    <recommendedName>
        <fullName evidence="16">Cytochrome P450 CYP82D47-like</fullName>
    </recommendedName>
</protein>
<comment type="subcellular location">
    <subcellularLocation>
        <location evidence="2">Membrane</location>
    </subcellularLocation>
</comment>
<dbReference type="PANTHER" id="PTHR47947">
    <property type="entry name" value="CYTOCHROME P450 82C3-RELATED"/>
    <property type="match status" value="1"/>
</dbReference>
<dbReference type="InterPro" id="IPR050651">
    <property type="entry name" value="Plant_Cytochrome_P450_Monoox"/>
</dbReference>
<comment type="similarity">
    <text evidence="3 13">Belongs to the cytochrome P450 family.</text>
</comment>
<dbReference type="PRINTS" id="PR00385">
    <property type="entry name" value="P450"/>
</dbReference>
<evidence type="ECO:0000313" key="15">
    <source>
        <dbReference type="Proteomes" id="UP000197138"/>
    </source>
</evidence>
<evidence type="ECO:0000256" key="10">
    <source>
        <dbReference type="ARBA" id="ARBA00023033"/>
    </source>
</evidence>
<evidence type="ECO:0000256" key="1">
    <source>
        <dbReference type="ARBA" id="ARBA00001971"/>
    </source>
</evidence>
<evidence type="ECO:0000256" key="6">
    <source>
        <dbReference type="ARBA" id="ARBA00022723"/>
    </source>
</evidence>
<evidence type="ECO:0000256" key="13">
    <source>
        <dbReference type="RuleBase" id="RU000461"/>
    </source>
</evidence>
<evidence type="ECO:0000256" key="4">
    <source>
        <dbReference type="ARBA" id="ARBA00022617"/>
    </source>
</evidence>
<dbReference type="InterPro" id="IPR002401">
    <property type="entry name" value="Cyt_P450_E_grp-I"/>
</dbReference>
<evidence type="ECO:0000256" key="5">
    <source>
        <dbReference type="ARBA" id="ARBA00022692"/>
    </source>
</evidence>
<dbReference type="PANTHER" id="PTHR47947:SF26">
    <property type="entry name" value="CYTOCHROME P450"/>
    <property type="match status" value="1"/>
</dbReference>
<dbReference type="SUPFAM" id="SSF48264">
    <property type="entry name" value="Cytochrome P450"/>
    <property type="match status" value="2"/>
</dbReference>
<dbReference type="EMBL" id="MTKT01002214">
    <property type="protein sequence ID" value="OWM80775.1"/>
    <property type="molecule type" value="Genomic_DNA"/>
</dbReference>
<dbReference type="InterPro" id="IPR001128">
    <property type="entry name" value="Cyt_P450"/>
</dbReference>
<organism evidence="14 15">
    <name type="scientific">Punica granatum</name>
    <name type="common">Pomegranate</name>
    <dbReference type="NCBI Taxonomy" id="22663"/>
    <lineage>
        <taxon>Eukaryota</taxon>
        <taxon>Viridiplantae</taxon>
        <taxon>Streptophyta</taxon>
        <taxon>Embryophyta</taxon>
        <taxon>Tracheophyta</taxon>
        <taxon>Spermatophyta</taxon>
        <taxon>Magnoliopsida</taxon>
        <taxon>eudicotyledons</taxon>
        <taxon>Gunneridae</taxon>
        <taxon>Pentapetalae</taxon>
        <taxon>rosids</taxon>
        <taxon>malvids</taxon>
        <taxon>Myrtales</taxon>
        <taxon>Lythraceae</taxon>
        <taxon>Punica</taxon>
    </lineage>
</organism>
<dbReference type="GO" id="GO:0016709">
    <property type="term" value="F:oxidoreductase activity, acting on paired donors, with incorporation or reduction of molecular oxygen, NAD(P)H as one donor, and incorporation of one atom of oxygen"/>
    <property type="evidence" value="ECO:0007669"/>
    <property type="project" value="UniProtKB-ARBA"/>
</dbReference>
<evidence type="ECO:0000313" key="14">
    <source>
        <dbReference type="EMBL" id="OWM80775.1"/>
    </source>
</evidence>
<keyword evidence="7" id="KW-1133">Transmembrane helix</keyword>
<dbReference type="AlphaFoldDB" id="A0A218X6A0"/>
<evidence type="ECO:0000256" key="8">
    <source>
        <dbReference type="ARBA" id="ARBA00023002"/>
    </source>
</evidence>
<accession>A0A218X6A0</accession>
<dbReference type="GO" id="GO:0020037">
    <property type="term" value="F:heme binding"/>
    <property type="evidence" value="ECO:0007669"/>
    <property type="project" value="InterPro"/>
</dbReference>
<proteinExistence type="inferred from homology"/>
<evidence type="ECO:0008006" key="16">
    <source>
        <dbReference type="Google" id="ProtNLM"/>
    </source>
</evidence>
<evidence type="ECO:0000256" key="7">
    <source>
        <dbReference type="ARBA" id="ARBA00022989"/>
    </source>
</evidence>
<evidence type="ECO:0000256" key="12">
    <source>
        <dbReference type="PIRSR" id="PIRSR602401-1"/>
    </source>
</evidence>
<keyword evidence="11" id="KW-0472">Membrane</keyword>
<evidence type="ECO:0000256" key="2">
    <source>
        <dbReference type="ARBA" id="ARBA00004370"/>
    </source>
</evidence>
<dbReference type="PRINTS" id="PR00463">
    <property type="entry name" value="EP450I"/>
</dbReference>
<keyword evidence="10 13" id="KW-0503">Monooxygenase</keyword>
<keyword evidence="6 12" id="KW-0479">Metal-binding</keyword>
<keyword evidence="4 12" id="KW-0349">Heme</keyword>
<sequence>MRAEAAKPLLVDVKRWFGDITVNTVFRMIVGRPFNHEGEGDERGRKALRNFFELAGRFVVADGLPFLRWLDLGGYERAMRRTAKELDRVVQGWLDEHKVRRKLNQEAEGTKSSLDFMDVMLSLLEDNKDIHGYDADTINKATCLAMILAGSDTTTVTLTWAVSLLLNNKEALKKAQQELDDQVGKDRPVKESDLKNLPYLQSIIKETLRLYPAAPVMLHEAVEDCIVSGYFVPKGTMLILNLHKIHRHSLVWPGPSEFRPERFMTTHKGIDVKGQNFELIPFGSGRRMCPAVSLAMSVMGLSLASFLHAFEIKTPGDEVVDMEEAVGLTNLKSTPLEVLVTPRNPEHMAGHPPAVVVNTWEVAKECLTTNDQTFATRPTAVASKVLAYNYAMIGLTPMSRTGGRFPRFRLSSCSQVTRIELLRHIRESEVLASVRGVYEQYKGKVDVGTGALRAVLVDMKRWFGDITVKMVFRMIVGRWFKDNSEGDEKGRQALREFFDLMGRFIVSHGLPYLRWLDLGSHEKAMKRMAEELDQVVQGWLDGHKARRKLNEEAGGAKSTEQDFMDVMLSILEGNNEIRSYDVRWCTHAFLEDLRS</sequence>
<feature type="binding site" description="axial binding residue" evidence="12">
    <location>
        <position position="289"/>
    </location>
    <ligand>
        <name>heme</name>
        <dbReference type="ChEBI" id="CHEBI:30413"/>
    </ligand>
    <ligandPart>
        <name>Fe</name>
        <dbReference type="ChEBI" id="CHEBI:18248"/>
    </ligandPart>
</feature>
<dbReference type="InterPro" id="IPR017972">
    <property type="entry name" value="Cyt_P450_CS"/>
</dbReference>
<evidence type="ECO:0000256" key="3">
    <source>
        <dbReference type="ARBA" id="ARBA00010617"/>
    </source>
</evidence>